<evidence type="ECO:0000259" key="1">
    <source>
        <dbReference type="SMART" id="SM00960"/>
    </source>
</evidence>
<gene>
    <name evidence="2" type="ORF">JBLHGLIF_00003</name>
</gene>
<dbReference type="InterPro" id="IPR004942">
    <property type="entry name" value="Roadblock/LAMTOR2_dom"/>
</dbReference>
<dbReference type="SUPFAM" id="SSF103196">
    <property type="entry name" value="Roadblock/LC7 domain"/>
    <property type="match status" value="1"/>
</dbReference>
<evidence type="ECO:0000313" key="2">
    <source>
        <dbReference type="EMBL" id="QNO41396.1"/>
    </source>
</evidence>
<reference evidence="2" key="1">
    <citation type="submission" date="2020-06" db="EMBL/GenBank/DDBJ databases">
        <title>Unique genomic features of the anaerobic methanotrophic archaea.</title>
        <authorList>
            <person name="Chadwick G.L."/>
            <person name="Skennerton C.T."/>
            <person name="Laso-Perez R."/>
            <person name="Leu A.O."/>
            <person name="Speth D.R."/>
            <person name="Yu H."/>
            <person name="Morgan-Lang C."/>
            <person name="Hatzenpichler R."/>
            <person name="Goudeau D."/>
            <person name="Malmstrom R."/>
            <person name="Brazelton W.J."/>
            <person name="Woyke T."/>
            <person name="Hallam S.J."/>
            <person name="Tyson G.W."/>
            <person name="Wegener G."/>
            <person name="Boetius A."/>
            <person name="Orphan V."/>
        </authorList>
    </citation>
    <scope>NUCLEOTIDE SEQUENCE</scope>
</reference>
<proteinExistence type="predicted"/>
<dbReference type="SMART" id="SM00960">
    <property type="entry name" value="Robl_LC7"/>
    <property type="match status" value="1"/>
</dbReference>
<dbReference type="InterPro" id="IPR053141">
    <property type="entry name" value="Mycobact_SerProt_Inhib_Rv3364c"/>
</dbReference>
<name>A0A7G9Y062_9EURY</name>
<dbReference type="Pfam" id="PF03259">
    <property type="entry name" value="Robl_LC7"/>
    <property type="match status" value="1"/>
</dbReference>
<feature type="domain" description="Roadblock/LAMTOR2" evidence="1">
    <location>
        <begin position="10"/>
        <end position="99"/>
    </location>
</feature>
<dbReference type="PANTHER" id="PTHR36222:SF1">
    <property type="entry name" value="SERINE PROTEASE INHIBITOR RV3364C"/>
    <property type="match status" value="1"/>
</dbReference>
<protein>
    <recommendedName>
        <fullName evidence="1">Roadblock/LAMTOR2 domain-containing protein</fullName>
    </recommendedName>
</protein>
<dbReference type="EMBL" id="MT630633">
    <property type="protein sequence ID" value="QNO41396.1"/>
    <property type="molecule type" value="Genomic_DNA"/>
</dbReference>
<dbReference type="AlphaFoldDB" id="A0A7G9Y062"/>
<dbReference type="PANTHER" id="PTHR36222">
    <property type="entry name" value="SERINE PROTEASE INHIBITOR RV3364C"/>
    <property type="match status" value="1"/>
</dbReference>
<accession>A0A7G9Y062</accession>
<organism evidence="2">
    <name type="scientific">Candidatus Methanogaster sp. ANME-2c ERB4</name>
    <dbReference type="NCBI Taxonomy" id="2759911"/>
    <lineage>
        <taxon>Archaea</taxon>
        <taxon>Methanobacteriati</taxon>
        <taxon>Methanobacteriota</taxon>
        <taxon>Stenosarchaea group</taxon>
        <taxon>Methanomicrobia</taxon>
        <taxon>Methanosarcinales</taxon>
        <taxon>ANME-2 cluster</taxon>
        <taxon>Candidatus Methanogasteraceae</taxon>
        <taxon>Candidatus Methanogaster</taxon>
    </lineage>
</organism>
<dbReference type="Gene3D" id="3.30.450.30">
    <property type="entry name" value="Dynein light chain 2a, cytoplasmic"/>
    <property type="match status" value="1"/>
</dbReference>
<sequence>MSASSTSEMLGKVLADLGKIGDVEASAVATRDGLLMNADMHNMGDPETFVAMSATMLGAAETAAIELDKGIPNRVIVESDDGKLICMGAGPKALLVVMTAPEAGLGLVLVEMAKSTEKIEKLI</sequence>